<evidence type="ECO:0000256" key="1">
    <source>
        <dbReference type="SAM" id="Phobius"/>
    </source>
</evidence>
<evidence type="ECO:0000313" key="2">
    <source>
        <dbReference type="EMBL" id="WOH15875.1"/>
    </source>
</evidence>
<keyword evidence="1" id="KW-0472">Membrane</keyword>
<reference evidence="2" key="2">
    <citation type="submission" date="2022-03" db="EMBL/GenBank/DDBJ databases">
        <title>Draft title - Genomic analysis of global carrot germplasm unveils the trajectory of domestication and the origin of high carotenoid orange carrot.</title>
        <authorList>
            <person name="Iorizzo M."/>
            <person name="Ellison S."/>
            <person name="Senalik D."/>
            <person name="Macko-Podgorni A."/>
            <person name="Grzebelus D."/>
            <person name="Bostan H."/>
            <person name="Rolling W."/>
            <person name="Curaba J."/>
            <person name="Simon P."/>
        </authorList>
    </citation>
    <scope>NUCLEOTIDE SEQUENCE</scope>
    <source>
        <tissue evidence="2">Leaf</tissue>
    </source>
</reference>
<dbReference type="PANTHER" id="PTHR34268:SF19">
    <property type="entry name" value="TRANSMEMBRANE PROTEIN"/>
    <property type="match status" value="1"/>
</dbReference>
<proteinExistence type="predicted"/>
<keyword evidence="3" id="KW-1185">Reference proteome</keyword>
<dbReference type="PANTHER" id="PTHR34268">
    <property type="entry name" value="OS01G0321850 PROTEIN"/>
    <property type="match status" value="1"/>
</dbReference>
<dbReference type="EMBL" id="CP093351">
    <property type="protein sequence ID" value="WOH15875.1"/>
    <property type="molecule type" value="Genomic_DNA"/>
</dbReference>
<feature type="transmembrane region" description="Helical" evidence="1">
    <location>
        <begin position="14"/>
        <end position="35"/>
    </location>
</feature>
<gene>
    <name evidence="2" type="ORF">DCAR_0935421</name>
</gene>
<organism evidence="2 3">
    <name type="scientific">Daucus carota subsp. sativus</name>
    <name type="common">Carrot</name>
    <dbReference type="NCBI Taxonomy" id="79200"/>
    <lineage>
        <taxon>Eukaryota</taxon>
        <taxon>Viridiplantae</taxon>
        <taxon>Streptophyta</taxon>
        <taxon>Embryophyta</taxon>
        <taxon>Tracheophyta</taxon>
        <taxon>Spermatophyta</taxon>
        <taxon>Magnoliopsida</taxon>
        <taxon>eudicotyledons</taxon>
        <taxon>Gunneridae</taxon>
        <taxon>Pentapetalae</taxon>
        <taxon>asterids</taxon>
        <taxon>campanulids</taxon>
        <taxon>Apiales</taxon>
        <taxon>Apiaceae</taxon>
        <taxon>Apioideae</taxon>
        <taxon>Scandiceae</taxon>
        <taxon>Daucinae</taxon>
        <taxon>Daucus</taxon>
        <taxon>Daucus sect. Daucus</taxon>
    </lineage>
</organism>
<name>A0AAF1BDZ2_DAUCS</name>
<accession>A0AAF1BDZ2</accession>
<sequence length="87" mass="9791">MAIVLEEVDTLVKMTLFVVVQALVYFILTNSSDVFSTKKMIRSLSFKQPGRISLRRMLSTISEVPESVEESTSSIQDYQSINQSIVS</sequence>
<dbReference type="Proteomes" id="UP000077755">
    <property type="component" value="Chromosome 9"/>
</dbReference>
<keyword evidence="1" id="KW-1133">Transmembrane helix</keyword>
<dbReference type="AlphaFoldDB" id="A0AAF1BDZ2"/>
<reference evidence="2" key="1">
    <citation type="journal article" date="2016" name="Nat. Genet.">
        <title>A high-quality carrot genome assembly provides new insights into carotenoid accumulation and asterid genome evolution.</title>
        <authorList>
            <person name="Iorizzo M."/>
            <person name="Ellison S."/>
            <person name="Senalik D."/>
            <person name="Zeng P."/>
            <person name="Satapoomin P."/>
            <person name="Huang J."/>
            <person name="Bowman M."/>
            <person name="Iovene M."/>
            <person name="Sanseverino W."/>
            <person name="Cavagnaro P."/>
            <person name="Yildiz M."/>
            <person name="Macko-Podgorni A."/>
            <person name="Moranska E."/>
            <person name="Grzebelus E."/>
            <person name="Grzebelus D."/>
            <person name="Ashrafi H."/>
            <person name="Zheng Z."/>
            <person name="Cheng S."/>
            <person name="Spooner D."/>
            <person name="Van Deynze A."/>
            <person name="Simon P."/>
        </authorList>
    </citation>
    <scope>NUCLEOTIDE SEQUENCE</scope>
    <source>
        <tissue evidence="2">Leaf</tissue>
    </source>
</reference>
<keyword evidence="1" id="KW-0812">Transmembrane</keyword>
<protein>
    <submittedName>
        <fullName evidence="2">Uncharacterized protein</fullName>
    </submittedName>
</protein>
<evidence type="ECO:0000313" key="3">
    <source>
        <dbReference type="Proteomes" id="UP000077755"/>
    </source>
</evidence>